<dbReference type="HAMAP" id="MF_01470">
    <property type="entry name" value="Cas1"/>
    <property type="match status" value="1"/>
</dbReference>
<gene>
    <name evidence="10 11" type="primary">cas1</name>
    <name evidence="11" type="ORF">ENL62_02175</name>
</gene>
<dbReference type="CDD" id="cd09634">
    <property type="entry name" value="Cas1_I-II-III"/>
    <property type="match status" value="1"/>
</dbReference>
<dbReference type="NCBIfam" id="TIGR00287">
    <property type="entry name" value="cas1"/>
    <property type="match status" value="1"/>
</dbReference>
<name>A0A7V5K4A6_9BACT</name>
<dbReference type="InterPro" id="IPR050646">
    <property type="entry name" value="Cas1"/>
</dbReference>
<keyword evidence="3 10" id="KW-0255">Endonuclease</keyword>
<accession>A0A7V5K4A6</accession>
<comment type="similarity">
    <text evidence="10">Belongs to the CRISPR-associated endonuclease Cas1 family.</text>
</comment>
<dbReference type="GO" id="GO:0004519">
    <property type="term" value="F:endonuclease activity"/>
    <property type="evidence" value="ECO:0007669"/>
    <property type="project" value="UniProtKB-UniRule"/>
</dbReference>
<keyword evidence="7 10" id="KW-0238">DNA-binding</keyword>
<comment type="function">
    <text evidence="10">CRISPR (clustered regularly interspaced short palindromic repeat), is an adaptive immune system that provides protection against mobile genetic elements (viruses, transposable elements and conjugative plasmids). CRISPR clusters contain spacers, sequences complementary to antecedent mobile elements, and target invading nucleic acids. CRISPR clusters are transcribed and processed into CRISPR RNA (crRNA). Acts as a dsDNA endonuclease. Involved in the integration of spacer DNA into the CRISPR cassette.</text>
</comment>
<dbReference type="GO" id="GO:0051607">
    <property type="term" value="P:defense response to virus"/>
    <property type="evidence" value="ECO:0007669"/>
    <property type="project" value="UniProtKB-UniRule"/>
</dbReference>
<evidence type="ECO:0000256" key="7">
    <source>
        <dbReference type="ARBA" id="ARBA00023125"/>
    </source>
</evidence>
<evidence type="ECO:0000256" key="10">
    <source>
        <dbReference type="HAMAP-Rule" id="MF_01470"/>
    </source>
</evidence>
<evidence type="ECO:0000256" key="4">
    <source>
        <dbReference type="ARBA" id="ARBA00022801"/>
    </source>
</evidence>
<feature type="binding site" evidence="10">
    <location>
        <position position="240"/>
    </location>
    <ligand>
        <name>Mn(2+)</name>
        <dbReference type="ChEBI" id="CHEBI:29035"/>
    </ligand>
</feature>
<keyword evidence="4 10" id="KW-0378">Hydrolase</keyword>
<dbReference type="GO" id="GO:0016787">
    <property type="term" value="F:hydrolase activity"/>
    <property type="evidence" value="ECO:0007669"/>
    <property type="project" value="UniProtKB-KW"/>
</dbReference>
<evidence type="ECO:0000256" key="9">
    <source>
        <dbReference type="ARBA" id="ARBA00038592"/>
    </source>
</evidence>
<evidence type="ECO:0000256" key="6">
    <source>
        <dbReference type="ARBA" id="ARBA00023118"/>
    </source>
</evidence>
<comment type="caution">
    <text evidence="11">The sequence shown here is derived from an EMBL/GenBank/DDBJ whole genome shotgun (WGS) entry which is preliminary data.</text>
</comment>
<dbReference type="PANTHER" id="PTHR34353">
    <property type="entry name" value="CRISPR-ASSOCIATED ENDONUCLEASE CAS1 1"/>
    <property type="match status" value="1"/>
</dbReference>
<keyword evidence="1 10" id="KW-0540">Nuclease</keyword>
<dbReference type="Pfam" id="PF01867">
    <property type="entry name" value="Cas_Cas1"/>
    <property type="match status" value="1"/>
</dbReference>
<protein>
    <recommendedName>
        <fullName evidence="10">CRISPR-associated endonuclease Cas1</fullName>
        <ecNumber evidence="10">3.1.-.-</ecNumber>
    </recommendedName>
</protein>
<reference evidence="11" key="1">
    <citation type="journal article" date="2020" name="mSystems">
        <title>Genome- and Community-Level Interaction Insights into Carbon Utilization and Element Cycling Functions of Hydrothermarchaeota in Hydrothermal Sediment.</title>
        <authorList>
            <person name="Zhou Z."/>
            <person name="Liu Y."/>
            <person name="Xu W."/>
            <person name="Pan J."/>
            <person name="Luo Z.H."/>
            <person name="Li M."/>
        </authorList>
    </citation>
    <scope>NUCLEOTIDE SEQUENCE [LARGE SCALE GENOMIC DNA]</scope>
    <source>
        <strain evidence="11">SpSt-1011</strain>
    </source>
</reference>
<keyword evidence="2 10" id="KW-0479">Metal-binding</keyword>
<keyword evidence="5 10" id="KW-0460">Magnesium</keyword>
<dbReference type="InterPro" id="IPR042206">
    <property type="entry name" value="CRISPR-assoc_Cas1_C"/>
</dbReference>
<dbReference type="GO" id="GO:0043571">
    <property type="term" value="P:maintenance of CRISPR repeat elements"/>
    <property type="evidence" value="ECO:0007669"/>
    <property type="project" value="UniProtKB-UniRule"/>
</dbReference>
<comment type="cofactor">
    <cofactor evidence="10">
        <name>Mg(2+)</name>
        <dbReference type="ChEBI" id="CHEBI:18420"/>
    </cofactor>
    <cofactor evidence="10">
        <name>Mn(2+)</name>
        <dbReference type="ChEBI" id="CHEBI:29035"/>
    </cofactor>
</comment>
<dbReference type="GO" id="GO:0046872">
    <property type="term" value="F:metal ion binding"/>
    <property type="evidence" value="ECO:0007669"/>
    <property type="project" value="UniProtKB-UniRule"/>
</dbReference>
<dbReference type="InterPro" id="IPR042211">
    <property type="entry name" value="CRISPR-assoc_Cas1_N"/>
</dbReference>
<evidence type="ECO:0000256" key="3">
    <source>
        <dbReference type="ARBA" id="ARBA00022759"/>
    </source>
</evidence>
<evidence type="ECO:0000256" key="8">
    <source>
        <dbReference type="ARBA" id="ARBA00023211"/>
    </source>
</evidence>
<dbReference type="Gene3D" id="3.100.10.20">
    <property type="entry name" value="CRISPR-associated endonuclease Cas1, N-terminal domain"/>
    <property type="match status" value="1"/>
</dbReference>
<dbReference type="EC" id="3.1.-.-" evidence="10"/>
<sequence length="331" mass="38357">MNIIMKIVINEFGSYISKKENRFVIKSKEKKEEYSSDQIDQIIISSPSSISESAVKLAVDNNIDIVYASFNGKPFARIYPCTLGGTTLTRREQALAYFDNRGVVIIKEILSAKLKNQLFLIKRLNKTRKGIFFFEVENMERNLQKIENLSDESMEAMREKFLGFEGYAAAIYFKCLSQICPFNQRNPRGKDIFNISLNYGYGLLYSEVERACILAGLDPYLGFLHKDRYGKPSMVLDLVEQFRPFIDRAIINLFVRKQISDKDLEIIGEAILLTKSGRRKIIEEVMKILNWKLSYKNKKFSLSNIILEQGREIARYLLGQSKEIVPFIWRD</sequence>
<dbReference type="GO" id="GO:0003677">
    <property type="term" value="F:DNA binding"/>
    <property type="evidence" value="ECO:0007669"/>
    <property type="project" value="UniProtKB-KW"/>
</dbReference>
<evidence type="ECO:0000256" key="2">
    <source>
        <dbReference type="ARBA" id="ARBA00022723"/>
    </source>
</evidence>
<evidence type="ECO:0000256" key="5">
    <source>
        <dbReference type="ARBA" id="ARBA00022842"/>
    </source>
</evidence>
<dbReference type="Gene3D" id="1.20.120.920">
    <property type="entry name" value="CRISPR-associated endonuclease Cas1, C-terminal domain"/>
    <property type="match status" value="1"/>
</dbReference>
<evidence type="ECO:0000313" key="11">
    <source>
        <dbReference type="EMBL" id="HHH86361.1"/>
    </source>
</evidence>
<proteinExistence type="inferred from homology"/>
<dbReference type="InterPro" id="IPR002729">
    <property type="entry name" value="CRISPR-assoc_Cas1"/>
</dbReference>
<keyword evidence="6 10" id="KW-0051">Antiviral defense</keyword>
<dbReference type="AlphaFoldDB" id="A0A7V5K4A6"/>
<feature type="binding site" evidence="10">
    <location>
        <position position="165"/>
    </location>
    <ligand>
        <name>Mn(2+)</name>
        <dbReference type="ChEBI" id="CHEBI:29035"/>
    </ligand>
</feature>
<dbReference type="EMBL" id="DRUQ01000138">
    <property type="protein sequence ID" value="HHH86361.1"/>
    <property type="molecule type" value="Genomic_DNA"/>
</dbReference>
<evidence type="ECO:0000256" key="1">
    <source>
        <dbReference type="ARBA" id="ARBA00022722"/>
    </source>
</evidence>
<organism evidence="11">
    <name type="scientific">Thermodesulfobacterium geofontis</name>
    <dbReference type="NCBI Taxonomy" id="1295609"/>
    <lineage>
        <taxon>Bacteria</taxon>
        <taxon>Pseudomonadati</taxon>
        <taxon>Thermodesulfobacteriota</taxon>
        <taxon>Thermodesulfobacteria</taxon>
        <taxon>Thermodesulfobacteriales</taxon>
        <taxon>Thermodesulfobacteriaceae</taxon>
        <taxon>Thermodesulfobacterium</taxon>
    </lineage>
</organism>
<keyword evidence="8 10" id="KW-0464">Manganese</keyword>
<dbReference type="PANTHER" id="PTHR34353:SF2">
    <property type="entry name" value="CRISPR-ASSOCIATED ENDONUCLEASE CAS1 1"/>
    <property type="match status" value="1"/>
</dbReference>
<feature type="binding site" evidence="10">
    <location>
        <position position="225"/>
    </location>
    <ligand>
        <name>Mn(2+)</name>
        <dbReference type="ChEBI" id="CHEBI:29035"/>
    </ligand>
</feature>
<comment type="subunit">
    <text evidence="9 10">Homodimer, forms a heterotetramer with a Cas2 homodimer.</text>
</comment>